<dbReference type="Proteomes" id="UP000537126">
    <property type="component" value="Unassembled WGS sequence"/>
</dbReference>
<comment type="caution">
    <text evidence="1">The sequence shown here is derived from an EMBL/GenBank/DDBJ whole genome shotgun (WGS) entry which is preliminary data.</text>
</comment>
<sequence length="389" mass="44503">MKIFYPLLALGLWLLLQSCDSKQEALTDASSSTLTLTLTLSDTIYLPLDESTSLSNRLGSTPFYLPEEDKTYFIHTPTSKNTIQVYDIEKASLALEIPYQVTGPDGIKMPAYYTPIAKDSFFIGNHLTNTYALINKEGKVLKRFRWQDKQRIDPFFAGIRHKQQLIFLLSPDYHTLYQFNYTNSAPLKYDSLLLTLDLRTGERKKYFTWPKKYQKYNFLHTDSNNSICRGPGDTLVLSLAASHELYLFDLNHLEAGPIGTVMAKSSMVKLTPMPKGMNPVDASYESSMYGRIIYDPYRKLYYRIGYTLPIKGKMLKSVIPGLQRPKKDVVVLTLDSHFNVIGEDRIDGALIFMGFVTPQGLVFKENYVNQETAPQDAFRFFVFTPKKKE</sequence>
<dbReference type="InterPro" id="IPR025316">
    <property type="entry name" value="DUF4221"/>
</dbReference>
<dbReference type="PROSITE" id="PS51257">
    <property type="entry name" value="PROKAR_LIPOPROTEIN"/>
    <property type="match status" value="1"/>
</dbReference>
<dbReference type="SUPFAM" id="SSF50998">
    <property type="entry name" value="Quinoprotein alcohol dehydrogenase-like"/>
    <property type="match status" value="1"/>
</dbReference>
<gene>
    <name evidence="1" type="ORF">FHS56_001199</name>
</gene>
<evidence type="ECO:0008006" key="3">
    <source>
        <dbReference type="Google" id="ProtNLM"/>
    </source>
</evidence>
<evidence type="ECO:0000313" key="2">
    <source>
        <dbReference type="Proteomes" id="UP000537126"/>
    </source>
</evidence>
<accession>A0A846MQ23</accession>
<keyword evidence="2" id="KW-1185">Reference proteome</keyword>
<evidence type="ECO:0000313" key="1">
    <source>
        <dbReference type="EMBL" id="NIK73686.1"/>
    </source>
</evidence>
<dbReference type="Pfam" id="PF13970">
    <property type="entry name" value="DUF4221"/>
    <property type="match status" value="1"/>
</dbReference>
<dbReference type="EMBL" id="JAASRN010000002">
    <property type="protein sequence ID" value="NIK73686.1"/>
    <property type="molecule type" value="Genomic_DNA"/>
</dbReference>
<dbReference type="AlphaFoldDB" id="A0A846MQ23"/>
<name>A0A846MQ23_9BACT</name>
<protein>
    <recommendedName>
        <fullName evidence="3">DUF4221 domain-containing protein</fullName>
    </recommendedName>
</protein>
<organism evidence="1 2">
    <name type="scientific">Thermonema lapsum</name>
    <dbReference type="NCBI Taxonomy" id="28195"/>
    <lineage>
        <taxon>Bacteria</taxon>
        <taxon>Pseudomonadati</taxon>
        <taxon>Bacteroidota</taxon>
        <taxon>Cytophagia</taxon>
        <taxon>Cytophagales</taxon>
        <taxon>Thermonemataceae</taxon>
        <taxon>Thermonema</taxon>
    </lineage>
</organism>
<dbReference type="RefSeq" id="WP_166918962.1">
    <property type="nucleotide sequence ID" value="NZ_JAASRN010000002.1"/>
</dbReference>
<reference evidence="1 2" key="1">
    <citation type="submission" date="2020-03" db="EMBL/GenBank/DDBJ databases">
        <title>Genomic Encyclopedia of Type Strains, Phase IV (KMG-IV): sequencing the most valuable type-strain genomes for metagenomic binning, comparative biology and taxonomic classification.</title>
        <authorList>
            <person name="Goeker M."/>
        </authorList>
    </citation>
    <scope>NUCLEOTIDE SEQUENCE [LARGE SCALE GENOMIC DNA]</scope>
    <source>
        <strain evidence="1 2">DSM 5718</strain>
    </source>
</reference>
<proteinExistence type="predicted"/>
<dbReference type="InterPro" id="IPR011047">
    <property type="entry name" value="Quinoprotein_ADH-like_sf"/>
</dbReference>